<evidence type="ECO:0000256" key="2">
    <source>
        <dbReference type="ARBA" id="ARBA00022448"/>
    </source>
</evidence>
<dbReference type="InterPro" id="IPR058533">
    <property type="entry name" value="Cation_efflux_TM"/>
</dbReference>
<keyword evidence="9" id="KW-1185">Reference proteome</keyword>
<comment type="subcellular location">
    <subcellularLocation>
        <location evidence="1">Membrane</location>
        <topology evidence="1">Multi-pass membrane protein</topology>
    </subcellularLocation>
</comment>
<dbReference type="EMBL" id="LQQO01000001">
    <property type="protein sequence ID" value="KZE18592.1"/>
    <property type="molecule type" value="Genomic_DNA"/>
</dbReference>
<keyword evidence="4 6" id="KW-1133">Transmembrane helix</keyword>
<feature type="transmembrane region" description="Helical" evidence="6">
    <location>
        <begin position="183"/>
        <end position="203"/>
    </location>
</feature>
<gene>
    <name evidence="8" type="ORF">AVT10_00625</name>
</gene>
<dbReference type="PANTHER" id="PTHR43840">
    <property type="entry name" value="MITOCHONDRIAL METAL TRANSPORTER 1-RELATED"/>
    <property type="match status" value="1"/>
</dbReference>
<feature type="domain" description="Cation efflux protein transmembrane" evidence="7">
    <location>
        <begin position="9"/>
        <end position="218"/>
    </location>
</feature>
<dbReference type="Proteomes" id="UP000076609">
    <property type="component" value="Unassembled WGS sequence"/>
</dbReference>
<organism evidence="8 9">
    <name type="scientific">Sphingomonas hankookensis</name>
    <dbReference type="NCBI Taxonomy" id="563996"/>
    <lineage>
        <taxon>Bacteria</taxon>
        <taxon>Pseudomonadati</taxon>
        <taxon>Pseudomonadota</taxon>
        <taxon>Alphaproteobacteria</taxon>
        <taxon>Sphingomonadales</taxon>
        <taxon>Sphingomonadaceae</taxon>
        <taxon>Sphingomonas</taxon>
    </lineage>
</organism>
<accession>A0ABR5YFZ0</accession>
<dbReference type="Gene3D" id="1.20.1510.10">
    <property type="entry name" value="Cation efflux protein transmembrane domain"/>
    <property type="match status" value="1"/>
</dbReference>
<protein>
    <submittedName>
        <fullName evidence="8">Cation diffusion facilitator family transporter</fullName>
    </submittedName>
</protein>
<reference evidence="9" key="1">
    <citation type="submission" date="2016-01" db="EMBL/GenBank/DDBJ databases">
        <title>Draft genome of Chromobacterium sp. F49.</title>
        <authorList>
            <person name="Hong K.W."/>
        </authorList>
    </citation>
    <scope>NUCLEOTIDE SEQUENCE [LARGE SCALE GENOMIC DNA]</scope>
    <source>
        <strain evidence="9">CN3</strain>
    </source>
</reference>
<evidence type="ECO:0000256" key="6">
    <source>
        <dbReference type="SAM" id="Phobius"/>
    </source>
</evidence>
<comment type="caution">
    <text evidence="8">The sequence shown here is derived from an EMBL/GenBank/DDBJ whole genome shotgun (WGS) entry which is preliminary data.</text>
</comment>
<dbReference type="InterPro" id="IPR050291">
    <property type="entry name" value="CDF_Transporter"/>
</dbReference>
<dbReference type="PANTHER" id="PTHR43840:SF15">
    <property type="entry name" value="MITOCHONDRIAL METAL TRANSPORTER 1-RELATED"/>
    <property type="match status" value="1"/>
</dbReference>
<keyword evidence="2" id="KW-0813">Transport</keyword>
<feature type="transmembrane region" description="Helical" evidence="6">
    <location>
        <begin position="80"/>
        <end position="103"/>
    </location>
</feature>
<evidence type="ECO:0000313" key="8">
    <source>
        <dbReference type="EMBL" id="KZE18592.1"/>
    </source>
</evidence>
<keyword evidence="5 6" id="KW-0472">Membrane</keyword>
<feature type="transmembrane region" description="Helical" evidence="6">
    <location>
        <begin position="12"/>
        <end position="34"/>
    </location>
</feature>
<dbReference type="Pfam" id="PF01545">
    <property type="entry name" value="Cation_efflux"/>
    <property type="match status" value="1"/>
</dbReference>
<evidence type="ECO:0000256" key="5">
    <source>
        <dbReference type="ARBA" id="ARBA00023136"/>
    </source>
</evidence>
<dbReference type="SUPFAM" id="SSF161111">
    <property type="entry name" value="Cation efflux protein transmembrane domain-like"/>
    <property type="match status" value="1"/>
</dbReference>
<feature type="transmembrane region" description="Helical" evidence="6">
    <location>
        <begin position="158"/>
        <end position="177"/>
    </location>
</feature>
<feature type="transmembrane region" description="Helical" evidence="6">
    <location>
        <begin position="115"/>
        <end position="138"/>
    </location>
</feature>
<proteinExistence type="predicted"/>
<sequence length="308" mass="32628">MKTEQGILRLSVVVTIVLAMAGAGIGIVVGSSAIVFDGVYGLIDAAMTGMALLVARLIAASNTADAAGGIYSRRFTMGFWHLEPLVLGVNGTLLIGASVYAIINAVGAILSGGHALAFGPVMAFTGASLLVDMGMAVLVRRANRSIGSAFVALDARAWAMTSALSGALFLSFIIGFAVQGGPYGWIAPYVDPIALILVCVVIIPGPFATVRKALSEILLVTPRDLWTQVEEVAGKVVEQHGFVGHRAFVARVGRGIQIELAFIVPEHWPARRLEEWDLLRDAIGDALGKDSPDRWLTIVFTTDPEWAY</sequence>
<keyword evidence="3 6" id="KW-0812">Transmembrane</keyword>
<name>A0ABR5YFZ0_9SPHN</name>
<dbReference type="InterPro" id="IPR027469">
    <property type="entry name" value="Cation_efflux_TMD_sf"/>
</dbReference>
<feature type="transmembrane region" description="Helical" evidence="6">
    <location>
        <begin position="40"/>
        <end position="59"/>
    </location>
</feature>
<evidence type="ECO:0000313" key="9">
    <source>
        <dbReference type="Proteomes" id="UP000076609"/>
    </source>
</evidence>
<evidence type="ECO:0000256" key="3">
    <source>
        <dbReference type="ARBA" id="ARBA00022692"/>
    </source>
</evidence>
<evidence type="ECO:0000256" key="1">
    <source>
        <dbReference type="ARBA" id="ARBA00004141"/>
    </source>
</evidence>
<dbReference type="RefSeq" id="WP_066686946.1">
    <property type="nucleotide sequence ID" value="NZ_CP117025.1"/>
</dbReference>
<evidence type="ECO:0000256" key="4">
    <source>
        <dbReference type="ARBA" id="ARBA00022989"/>
    </source>
</evidence>
<evidence type="ECO:0000259" key="7">
    <source>
        <dbReference type="Pfam" id="PF01545"/>
    </source>
</evidence>